<dbReference type="GO" id="GO:0008494">
    <property type="term" value="F:translation activator activity"/>
    <property type="evidence" value="ECO:0007669"/>
    <property type="project" value="TreeGrafter"/>
</dbReference>
<dbReference type="FunFam" id="3.30.70.330:FF:000167">
    <property type="entry name" value="protein boule-like isoform X1"/>
    <property type="match status" value="1"/>
</dbReference>
<dbReference type="InterPro" id="IPR000504">
    <property type="entry name" value="RRM_dom"/>
</dbReference>
<keyword evidence="2" id="KW-0217">Developmental protein</keyword>
<dbReference type="GO" id="GO:0007283">
    <property type="term" value="P:spermatogenesis"/>
    <property type="evidence" value="ECO:0007669"/>
    <property type="project" value="UniProtKB-KW"/>
</dbReference>
<dbReference type="SMART" id="SM00360">
    <property type="entry name" value="RRM"/>
    <property type="match status" value="1"/>
</dbReference>
<dbReference type="InterPro" id="IPR012677">
    <property type="entry name" value="Nucleotide-bd_a/b_plait_sf"/>
</dbReference>
<dbReference type="GO" id="GO:0003730">
    <property type="term" value="F:mRNA 3'-UTR binding"/>
    <property type="evidence" value="ECO:0007669"/>
    <property type="project" value="TreeGrafter"/>
</dbReference>
<dbReference type="PANTHER" id="PTHR11176:SF57">
    <property type="entry name" value="PROTEIN BOULE"/>
    <property type="match status" value="1"/>
</dbReference>
<dbReference type="GO" id="GO:0051321">
    <property type="term" value="P:meiotic cell cycle"/>
    <property type="evidence" value="ECO:0007669"/>
    <property type="project" value="UniProtKB-ARBA"/>
</dbReference>
<evidence type="ECO:0000256" key="8">
    <source>
        <dbReference type="PROSITE-ProRule" id="PRU00176"/>
    </source>
</evidence>
<evidence type="ECO:0000313" key="12">
    <source>
        <dbReference type="Proteomes" id="UP001372834"/>
    </source>
</evidence>
<protein>
    <recommendedName>
        <fullName evidence="10">RRM domain-containing protein</fullName>
    </recommendedName>
</protein>
<keyword evidence="3" id="KW-0963">Cytoplasm</keyword>
<gene>
    <name evidence="11" type="ORF">RUM43_014491</name>
</gene>
<organism evidence="11 12">
    <name type="scientific">Polyplax serrata</name>
    <name type="common">Common mouse louse</name>
    <dbReference type="NCBI Taxonomy" id="468196"/>
    <lineage>
        <taxon>Eukaryota</taxon>
        <taxon>Metazoa</taxon>
        <taxon>Ecdysozoa</taxon>
        <taxon>Arthropoda</taxon>
        <taxon>Hexapoda</taxon>
        <taxon>Insecta</taxon>
        <taxon>Pterygota</taxon>
        <taxon>Neoptera</taxon>
        <taxon>Paraneoptera</taxon>
        <taxon>Psocodea</taxon>
        <taxon>Troctomorpha</taxon>
        <taxon>Phthiraptera</taxon>
        <taxon>Anoplura</taxon>
        <taxon>Polyplacidae</taxon>
        <taxon>Polyplax</taxon>
    </lineage>
</organism>
<feature type="compositionally biased region" description="Basic residues" evidence="9">
    <location>
        <begin position="348"/>
        <end position="357"/>
    </location>
</feature>
<dbReference type="GO" id="GO:0070935">
    <property type="term" value="P:3'-UTR-mediated mRNA stabilization"/>
    <property type="evidence" value="ECO:0007669"/>
    <property type="project" value="TreeGrafter"/>
</dbReference>
<dbReference type="GO" id="GO:0005737">
    <property type="term" value="C:cytoplasm"/>
    <property type="evidence" value="ECO:0007669"/>
    <property type="project" value="UniProtKB-SubCell"/>
</dbReference>
<comment type="subcellular location">
    <subcellularLocation>
        <location evidence="1">Cytoplasm</location>
    </subcellularLocation>
</comment>
<dbReference type="PROSITE" id="PS50102">
    <property type="entry name" value="RRM"/>
    <property type="match status" value="1"/>
</dbReference>
<keyword evidence="6" id="KW-0744">Spermatogenesis</keyword>
<dbReference type="EMBL" id="JAWJWE010000044">
    <property type="protein sequence ID" value="KAK6617482.1"/>
    <property type="molecule type" value="Genomic_DNA"/>
</dbReference>
<accession>A0AAN8NJ33</accession>
<proteinExistence type="predicted"/>
<dbReference type="Pfam" id="PF00076">
    <property type="entry name" value="RRM_1"/>
    <property type="match status" value="1"/>
</dbReference>
<feature type="region of interest" description="Disordered" evidence="9">
    <location>
        <begin position="325"/>
        <end position="368"/>
    </location>
</feature>
<evidence type="ECO:0000256" key="7">
    <source>
        <dbReference type="ARBA" id="ARBA00022884"/>
    </source>
</evidence>
<name>A0AAN8NJ33_POLSC</name>
<evidence type="ECO:0000256" key="6">
    <source>
        <dbReference type="ARBA" id="ARBA00022871"/>
    </source>
</evidence>
<keyword evidence="4" id="KW-0221">Differentiation</keyword>
<evidence type="ECO:0000256" key="5">
    <source>
        <dbReference type="ARBA" id="ARBA00022845"/>
    </source>
</evidence>
<feature type="compositionally biased region" description="Low complexity" evidence="9">
    <location>
        <begin position="13"/>
        <end position="24"/>
    </location>
</feature>
<dbReference type="InterPro" id="IPR035979">
    <property type="entry name" value="RBD_domain_sf"/>
</dbReference>
<dbReference type="GO" id="GO:0030154">
    <property type="term" value="P:cell differentiation"/>
    <property type="evidence" value="ECO:0007669"/>
    <property type="project" value="UniProtKB-KW"/>
</dbReference>
<feature type="compositionally biased region" description="Polar residues" evidence="9">
    <location>
        <begin position="64"/>
        <end position="82"/>
    </location>
</feature>
<evidence type="ECO:0000256" key="3">
    <source>
        <dbReference type="ARBA" id="ARBA00022490"/>
    </source>
</evidence>
<feature type="domain" description="RRM" evidence="10">
    <location>
        <begin position="91"/>
        <end position="168"/>
    </location>
</feature>
<dbReference type="SUPFAM" id="SSF54928">
    <property type="entry name" value="RNA-binding domain, RBD"/>
    <property type="match status" value="1"/>
</dbReference>
<feature type="compositionally biased region" description="Polar residues" evidence="9">
    <location>
        <begin position="358"/>
        <end position="367"/>
    </location>
</feature>
<dbReference type="AlphaFoldDB" id="A0AAN8NJ33"/>
<evidence type="ECO:0000256" key="1">
    <source>
        <dbReference type="ARBA" id="ARBA00004496"/>
    </source>
</evidence>
<sequence length="582" mass="63934">MATNYMAKKKCCTSDSSTGPSSPSSITALSYVNNVQNSNGSTTAMQNGLMLNNGNASVAPPTIVNGQNSSESPSPGINNNNAPKYGTPVPNRIFVGGISAQTTESELAQLFSSFGTVKGTKIIVDRAGVSKGYGFVTFETEMEAQRIMREAQSIMFKQRKLNIAPAIKKQSFSRSLEIQSPPIGIPSTVMYANGSPYMFHNGMAFFSPPEPTSNFQATPSNQIPAVPGAATVCPSMMYPCPPGQPLYQYPYQPVPGHMYRSGQTMQYYLTPQPPPPPPPPIVNTENAGYCTYEGQYMQYCESMQTSDVPVPQVVSNPVYLSTVKAPATTNPNPVYHPATSSKPEKTKEKPHKKRNKMTYRSNNSSPAEETCFVDEGGSGDATGSHQTAQIEYCQNYSETEDSYNSNTVYYVVPNSEPVQTNYVQSNYVVDNNYVLDPTQTQSIYYGNPQNVSMKISNQQQVYPKSNALYYPVPQNAFGTAVIGQNPPYPTPSYGAYVHQNAAMYVNSPYANVPNSSYFLSVDNNYGSQGDQKDSTCWNRTMVTEERRNRNAKTNVKVKNVTQCKYKSTSTKEVMKDMKNLKL</sequence>
<evidence type="ECO:0000256" key="9">
    <source>
        <dbReference type="SAM" id="MobiDB-lite"/>
    </source>
</evidence>
<evidence type="ECO:0000313" key="11">
    <source>
        <dbReference type="EMBL" id="KAK6617482.1"/>
    </source>
</evidence>
<dbReference type="CDD" id="cd12412">
    <property type="entry name" value="RRM_DAZL_BOULE"/>
    <property type="match status" value="1"/>
</dbReference>
<reference evidence="11 12" key="1">
    <citation type="submission" date="2023-10" db="EMBL/GenBank/DDBJ databases">
        <title>Genomes of two closely related lineages of the louse Polyplax serrata with different host specificities.</title>
        <authorList>
            <person name="Martinu J."/>
            <person name="Tarabai H."/>
            <person name="Stefka J."/>
            <person name="Hypsa V."/>
        </authorList>
    </citation>
    <scope>NUCLEOTIDE SEQUENCE [LARGE SCALE GENOMIC DNA]</scope>
    <source>
        <strain evidence="11">HR10_N</strain>
    </source>
</reference>
<keyword evidence="5" id="KW-0810">Translation regulation</keyword>
<feature type="region of interest" description="Disordered" evidence="9">
    <location>
        <begin position="61"/>
        <end position="85"/>
    </location>
</feature>
<evidence type="ECO:0000259" key="10">
    <source>
        <dbReference type="PROSITE" id="PS50102"/>
    </source>
</evidence>
<dbReference type="Proteomes" id="UP001372834">
    <property type="component" value="Unassembled WGS sequence"/>
</dbReference>
<dbReference type="GO" id="GO:0045948">
    <property type="term" value="P:positive regulation of translational initiation"/>
    <property type="evidence" value="ECO:0007669"/>
    <property type="project" value="TreeGrafter"/>
</dbReference>
<dbReference type="Gene3D" id="3.30.70.330">
    <property type="match status" value="1"/>
</dbReference>
<dbReference type="InterPro" id="IPR034988">
    <property type="entry name" value="DAZ_BOULE_RRM"/>
</dbReference>
<dbReference type="PANTHER" id="PTHR11176">
    <property type="entry name" value="BOULE-RELATED"/>
    <property type="match status" value="1"/>
</dbReference>
<evidence type="ECO:0000256" key="2">
    <source>
        <dbReference type="ARBA" id="ARBA00022473"/>
    </source>
</evidence>
<feature type="region of interest" description="Disordered" evidence="9">
    <location>
        <begin position="1"/>
        <end position="24"/>
    </location>
</feature>
<comment type="caution">
    <text evidence="11">The sequence shown here is derived from an EMBL/GenBank/DDBJ whole genome shotgun (WGS) entry which is preliminary data.</text>
</comment>
<evidence type="ECO:0000256" key="4">
    <source>
        <dbReference type="ARBA" id="ARBA00022782"/>
    </source>
</evidence>
<keyword evidence="7 8" id="KW-0694">RNA-binding</keyword>